<dbReference type="InterPro" id="IPR004358">
    <property type="entry name" value="Sig_transdc_His_kin-like_C"/>
</dbReference>
<evidence type="ECO:0000256" key="7">
    <source>
        <dbReference type="ARBA" id="ARBA00022692"/>
    </source>
</evidence>
<dbReference type="SUPFAM" id="SSF55874">
    <property type="entry name" value="ATPase domain of HSP90 chaperone/DNA topoisomerase II/histidine kinase"/>
    <property type="match status" value="1"/>
</dbReference>
<keyword evidence="4" id="KW-1003">Cell membrane</keyword>
<gene>
    <name evidence="17" type="ordered locus">Dacet_0430</name>
</gene>
<keyword evidence="7 14" id="KW-0812">Transmembrane</keyword>
<evidence type="ECO:0000313" key="17">
    <source>
        <dbReference type="EMBL" id="ADD67229.1"/>
    </source>
</evidence>
<dbReference type="InterPro" id="IPR003660">
    <property type="entry name" value="HAMP_dom"/>
</dbReference>
<dbReference type="SUPFAM" id="SSF47384">
    <property type="entry name" value="Homodimeric domain of signal transducing histidine kinase"/>
    <property type="match status" value="1"/>
</dbReference>
<dbReference type="OrthoDB" id="9781147at2"/>
<dbReference type="EMBL" id="CP001968">
    <property type="protein sequence ID" value="ADD67229.1"/>
    <property type="molecule type" value="Genomic_DNA"/>
</dbReference>
<keyword evidence="10" id="KW-0067">ATP-binding</keyword>
<evidence type="ECO:0000256" key="11">
    <source>
        <dbReference type="ARBA" id="ARBA00022989"/>
    </source>
</evidence>
<dbReference type="InterPro" id="IPR005467">
    <property type="entry name" value="His_kinase_dom"/>
</dbReference>
<comment type="subcellular location">
    <subcellularLocation>
        <location evidence="2">Cell membrane</location>
        <topology evidence="2">Multi-pass membrane protein</topology>
    </subcellularLocation>
</comment>
<reference evidence="17 18" key="1">
    <citation type="journal article" date="2010" name="Stand. Genomic Sci.">
        <title>Complete genome sequence of Denitrovibrio acetiphilus type strain (N2460).</title>
        <authorList>
            <person name="Kiss H."/>
            <person name="Lang E."/>
            <person name="Lapidus A."/>
            <person name="Copeland A."/>
            <person name="Nolan M."/>
            <person name="Glavina Del Rio T."/>
            <person name="Chen F."/>
            <person name="Lucas S."/>
            <person name="Tice H."/>
            <person name="Cheng J.F."/>
            <person name="Han C."/>
            <person name="Goodwin L."/>
            <person name="Pitluck S."/>
            <person name="Liolios K."/>
            <person name="Pati A."/>
            <person name="Ivanova N."/>
            <person name="Mavromatis K."/>
            <person name="Chen A."/>
            <person name="Palaniappan K."/>
            <person name="Land M."/>
            <person name="Hauser L."/>
            <person name="Chang Y.J."/>
            <person name="Jeffries C.D."/>
            <person name="Detter J.C."/>
            <person name="Brettin T."/>
            <person name="Spring S."/>
            <person name="Rohde M."/>
            <person name="Goker M."/>
            <person name="Woyke T."/>
            <person name="Bristow J."/>
            <person name="Eisen J.A."/>
            <person name="Markowitz V."/>
            <person name="Hugenholtz P."/>
            <person name="Kyrpides N.C."/>
            <person name="Klenk H.P."/>
        </authorList>
    </citation>
    <scope>NUCLEOTIDE SEQUENCE [LARGE SCALE GENOMIC DNA]</scope>
    <source>
        <strain evidence="18">DSM 12809 / NBRC 114555 / N2460</strain>
    </source>
</reference>
<evidence type="ECO:0000256" key="4">
    <source>
        <dbReference type="ARBA" id="ARBA00022475"/>
    </source>
</evidence>
<dbReference type="Gene3D" id="3.30.450.20">
    <property type="entry name" value="PAS domain"/>
    <property type="match status" value="1"/>
</dbReference>
<evidence type="ECO:0000256" key="1">
    <source>
        <dbReference type="ARBA" id="ARBA00000085"/>
    </source>
</evidence>
<dbReference type="PRINTS" id="PR00344">
    <property type="entry name" value="BCTRLSENSOR"/>
</dbReference>
<evidence type="ECO:0000256" key="13">
    <source>
        <dbReference type="ARBA" id="ARBA00023136"/>
    </source>
</evidence>
<keyword evidence="13 14" id="KW-0472">Membrane</keyword>
<dbReference type="InterPro" id="IPR036890">
    <property type="entry name" value="HATPase_C_sf"/>
</dbReference>
<dbReference type="Gene3D" id="6.10.340.10">
    <property type="match status" value="1"/>
</dbReference>
<evidence type="ECO:0000256" key="10">
    <source>
        <dbReference type="ARBA" id="ARBA00022840"/>
    </source>
</evidence>
<dbReference type="GO" id="GO:0005886">
    <property type="term" value="C:plasma membrane"/>
    <property type="evidence" value="ECO:0007669"/>
    <property type="project" value="UniProtKB-SubCell"/>
</dbReference>
<dbReference type="InterPro" id="IPR036097">
    <property type="entry name" value="HisK_dim/P_sf"/>
</dbReference>
<dbReference type="RefSeq" id="WP_013009773.1">
    <property type="nucleotide sequence ID" value="NC_013943.1"/>
</dbReference>
<feature type="transmembrane region" description="Helical" evidence="14">
    <location>
        <begin position="308"/>
        <end position="331"/>
    </location>
</feature>
<dbReference type="SUPFAM" id="SSF103190">
    <property type="entry name" value="Sensory domain-like"/>
    <property type="match status" value="1"/>
</dbReference>
<dbReference type="Gene3D" id="3.30.565.10">
    <property type="entry name" value="Histidine kinase-like ATPase, C-terminal domain"/>
    <property type="match status" value="1"/>
</dbReference>
<dbReference type="eggNOG" id="COG4191">
    <property type="taxonomic scope" value="Bacteria"/>
</dbReference>
<dbReference type="Pfam" id="PF02743">
    <property type="entry name" value="dCache_1"/>
    <property type="match status" value="1"/>
</dbReference>
<dbReference type="PROSITE" id="PS50885">
    <property type="entry name" value="HAMP"/>
    <property type="match status" value="1"/>
</dbReference>
<dbReference type="CDD" id="cd06225">
    <property type="entry name" value="HAMP"/>
    <property type="match status" value="1"/>
</dbReference>
<dbReference type="GO" id="GO:0000155">
    <property type="term" value="F:phosphorelay sensor kinase activity"/>
    <property type="evidence" value="ECO:0007669"/>
    <property type="project" value="InterPro"/>
</dbReference>
<dbReference type="SMART" id="SM00387">
    <property type="entry name" value="HATPase_c"/>
    <property type="match status" value="1"/>
</dbReference>
<dbReference type="Pfam" id="PF00512">
    <property type="entry name" value="HisKA"/>
    <property type="match status" value="1"/>
</dbReference>
<keyword evidence="6" id="KW-0808">Transferase</keyword>
<feature type="transmembrane region" description="Helical" evidence="14">
    <location>
        <begin position="6"/>
        <end position="26"/>
    </location>
</feature>
<comment type="catalytic activity">
    <reaction evidence="1">
        <text>ATP + protein L-histidine = ADP + protein N-phospho-L-histidine.</text>
        <dbReference type="EC" id="2.7.13.3"/>
    </reaction>
</comment>
<keyword evidence="5" id="KW-0597">Phosphoprotein</keyword>
<evidence type="ECO:0000256" key="5">
    <source>
        <dbReference type="ARBA" id="ARBA00022553"/>
    </source>
</evidence>
<evidence type="ECO:0000256" key="2">
    <source>
        <dbReference type="ARBA" id="ARBA00004651"/>
    </source>
</evidence>
<dbReference type="KEGG" id="dap:Dacet_0430"/>
<dbReference type="Gene3D" id="1.10.287.130">
    <property type="match status" value="1"/>
</dbReference>
<evidence type="ECO:0000256" key="6">
    <source>
        <dbReference type="ARBA" id="ARBA00022679"/>
    </source>
</evidence>
<feature type="domain" description="Histidine kinase" evidence="15">
    <location>
        <begin position="404"/>
        <end position="607"/>
    </location>
</feature>
<keyword evidence="11 14" id="KW-1133">Transmembrane helix</keyword>
<evidence type="ECO:0000256" key="8">
    <source>
        <dbReference type="ARBA" id="ARBA00022741"/>
    </source>
</evidence>
<dbReference type="InterPro" id="IPR003661">
    <property type="entry name" value="HisK_dim/P_dom"/>
</dbReference>
<proteinExistence type="predicted"/>
<dbReference type="InterPro" id="IPR029151">
    <property type="entry name" value="Sensor-like_sf"/>
</dbReference>
<dbReference type="PaxDb" id="522772-Dacet_0430"/>
<keyword evidence="9 17" id="KW-0418">Kinase</keyword>
<dbReference type="Proteomes" id="UP000002012">
    <property type="component" value="Chromosome"/>
</dbReference>
<accession>D4H3E5</accession>
<dbReference type="SMART" id="SM00304">
    <property type="entry name" value="HAMP"/>
    <property type="match status" value="1"/>
</dbReference>
<sequence length="612" mass="69898" precursor="true">MIKRLAIYISVLVVFILSMTTGIYFAQSKKLIQDDVKSQAELILRMKRNDIEDFLDKARFLTIAIAENADLKTYFKNPDTIRKTEDLFMSYCKKIEDIQAMRLVAENGDIKVFVRECEILSRQPDYEPINIADRNFFQKVRDNNSKVPVFSDFERGHLPDATSFCPSMIRALIPVFEGEEVLGYLIINFWGSKIGETVSQLDNKRGGSFIAETNRLSPERNGIFLFHNDRKYEFANQFGTSYFFDNVYGSDAFKWLQQENAPILESSEGYMFCTTLNPYMTEDQSWKICTILNSDYFFRSLHLLRRDFLAVLFFSIFLSILTAVVFSRYFMKPYAEIKSAVKAYSGGDFDHELKGEYKGEINEIVLSIRSMAASLKEYIRDIRNTQTKLELMNRLSALGVMAGGVAHELNTPLNSIIVLTGLLEDEIPEQSEDLCTIKNEAKRCVDIIQNLRKLAPSKNTDGLLEEVDMKHLIEETVKYMDFKNGISVELHLQNAKLKGYTTLLQQVLVNLIQNAMDAIESDGLITIELINNEDHVMLIISDTGSGIDDENIHKIFDPFHTSKSPEKGMGLGLSLVYSIIKKHGGQINVDSQINRGTRFIIRLEKEDESCSD</sequence>
<name>D4H3E5_DENA2</name>
<dbReference type="InterPro" id="IPR033479">
    <property type="entry name" value="dCache_1"/>
</dbReference>
<keyword evidence="12" id="KW-0902">Two-component regulatory system</keyword>
<dbReference type="CDD" id="cd00082">
    <property type="entry name" value="HisKA"/>
    <property type="match status" value="1"/>
</dbReference>
<dbReference type="GO" id="GO:0005524">
    <property type="term" value="F:ATP binding"/>
    <property type="evidence" value="ECO:0007669"/>
    <property type="project" value="UniProtKB-KW"/>
</dbReference>
<keyword evidence="18" id="KW-1185">Reference proteome</keyword>
<dbReference type="SMART" id="SM00388">
    <property type="entry name" value="HisKA"/>
    <property type="match status" value="1"/>
</dbReference>
<protein>
    <recommendedName>
        <fullName evidence="3">histidine kinase</fullName>
        <ecNumber evidence="3">2.7.13.3</ecNumber>
    </recommendedName>
</protein>
<evidence type="ECO:0000256" key="3">
    <source>
        <dbReference type="ARBA" id="ARBA00012438"/>
    </source>
</evidence>
<keyword evidence="8" id="KW-0547">Nucleotide-binding</keyword>
<evidence type="ECO:0000256" key="9">
    <source>
        <dbReference type="ARBA" id="ARBA00022777"/>
    </source>
</evidence>
<dbReference type="EC" id="2.7.13.3" evidence="3"/>
<evidence type="ECO:0000313" key="18">
    <source>
        <dbReference type="Proteomes" id="UP000002012"/>
    </source>
</evidence>
<dbReference type="STRING" id="522772.Dacet_0430"/>
<dbReference type="PANTHER" id="PTHR43065:SF10">
    <property type="entry name" value="PEROXIDE STRESS-ACTIVATED HISTIDINE KINASE MAK3"/>
    <property type="match status" value="1"/>
</dbReference>
<evidence type="ECO:0000259" key="16">
    <source>
        <dbReference type="PROSITE" id="PS50885"/>
    </source>
</evidence>
<evidence type="ECO:0000259" key="15">
    <source>
        <dbReference type="PROSITE" id="PS50109"/>
    </source>
</evidence>
<dbReference type="Pfam" id="PF02518">
    <property type="entry name" value="HATPase_c"/>
    <property type="match status" value="1"/>
</dbReference>
<dbReference type="InParanoid" id="D4H3E5"/>
<dbReference type="InterPro" id="IPR003594">
    <property type="entry name" value="HATPase_dom"/>
</dbReference>
<feature type="domain" description="HAMP" evidence="16">
    <location>
        <begin position="328"/>
        <end position="380"/>
    </location>
</feature>
<organism evidence="17 18">
    <name type="scientific">Denitrovibrio acetiphilus (strain DSM 12809 / NBRC 114555 / N2460)</name>
    <dbReference type="NCBI Taxonomy" id="522772"/>
    <lineage>
        <taxon>Bacteria</taxon>
        <taxon>Pseudomonadati</taxon>
        <taxon>Deferribacterota</taxon>
        <taxon>Deferribacteres</taxon>
        <taxon>Deferribacterales</taxon>
        <taxon>Geovibrionaceae</taxon>
        <taxon>Denitrovibrio</taxon>
    </lineage>
</organism>
<dbReference type="PROSITE" id="PS50109">
    <property type="entry name" value="HIS_KIN"/>
    <property type="match status" value="1"/>
</dbReference>
<evidence type="ECO:0000256" key="14">
    <source>
        <dbReference type="SAM" id="Phobius"/>
    </source>
</evidence>
<evidence type="ECO:0000256" key="12">
    <source>
        <dbReference type="ARBA" id="ARBA00023012"/>
    </source>
</evidence>
<dbReference type="PANTHER" id="PTHR43065">
    <property type="entry name" value="SENSOR HISTIDINE KINASE"/>
    <property type="match status" value="1"/>
</dbReference>
<dbReference type="HOGENOM" id="CLU_023166_1_0_0"/>
<dbReference type="AlphaFoldDB" id="D4H3E5"/>